<dbReference type="RefSeq" id="WP_273596047.1">
    <property type="nucleotide sequence ID" value="NZ_JAQQXS010000005.1"/>
</dbReference>
<comment type="caution">
    <text evidence="1">The sequence shown here is derived from an EMBL/GenBank/DDBJ whole genome shotgun (WGS) entry which is preliminary data.</text>
</comment>
<proteinExistence type="predicted"/>
<gene>
    <name evidence="1" type="ORF">PRZ01_06960</name>
</gene>
<sequence length="398" mass="43807">MDLIPFPAVALRFGHPLPYSIRDAEGKLLVIKGQVLHDSPHMREVIARGVWVQAHETKEYQKALAHKMDTLMHQGAALGDIIKAEADIVKNERQSARPELGLQAAWADFHEHAASLLREPRVEDFRPRFQQLHNDALARLARQPDSTLTLLIFESSQDFSRYSSRHALLCLVLAELCARHLGLPDDHRLALTQAALSMNIAITIAQDRLASQQDAATEAQRRTLMGHGDRSAALLESLGVSAELWLHTVRLHHEVGPGPLAGRSPAEHLARLLRRIDSYAARLSPRRTRQAMAGASASRSVYLDELRQPDEAGATLIKTLGLYPPGSLVRLANGEVGMVFKRGHSATEPMVAALLGKSGNPLSEPVPRDTRLTTQAVAGSLAPHELKLLVNMERLLKL</sequence>
<organism evidence="1 2">
    <name type="scientific">Roseateles koreensis</name>
    <dbReference type="NCBI Taxonomy" id="2987526"/>
    <lineage>
        <taxon>Bacteria</taxon>
        <taxon>Pseudomonadati</taxon>
        <taxon>Pseudomonadota</taxon>
        <taxon>Betaproteobacteria</taxon>
        <taxon>Burkholderiales</taxon>
        <taxon>Sphaerotilaceae</taxon>
        <taxon>Roseateles</taxon>
    </lineage>
</organism>
<evidence type="ECO:0000313" key="2">
    <source>
        <dbReference type="Proteomes" id="UP001219862"/>
    </source>
</evidence>
<dbReference type="EMBL" id="JAQQXS010000005">
    <property type="protein sequence ID" value="MDC8784927.1"/>
    <property type="molecule type" value="Genomic_DNA"/>
</dbReference>
<name>A0ABT5KT24_9BURK</name>
<reference evidence="1 2" key="1">
    <citation type="submission" date="2022-10" db="EMBL/GenBank/DDBJ databases">
        <title>paucibacter sp. hw8 Genome sequencing.</title>
        <authorList>
            <person name="Park S."/>
        </authorList>
    </citation>
    <scope>NUCLEOTIDE SEQUENCE [LARGE SCALE GENOMIC DNA]</scope>
    <source>
        <strain evidence="2">hw8</strain>
    </source>
</reference>
<dbReference type="SUPFAM" id="SSF109604">
    <property type="entry name" value="HD-domain/PDEase-like"/>
    <property type="match status" value="1"/>
</dbReference>
<evidence type="ECO:0000313" key="1">
    <source>
        <dbReference type="EMBL" id="MDC8784927.1"/>
    </source>
</evidence>
<dbReference type="Gene3D" id="1.10.3210.10">
    <property type="entry name" value="Hypothetical protein af1432"/>
    <property type="match status" value="1"/>
</dbReference>
<dbReference type="Proteomes" id="UP001219862">
    <property type="component" value="Unassembled WGS sequence"/>
</dbReference>
<accession>A0ABT5KT24</accession>
<keyword evidence="2" id="KW-1185">Reference proteome</keyword>
<protein>
    <submittedName>
        <fullName evidence="1">Phosphohydrolase</fullName>
    </submittedName>
</protein>